<sequence>MLNKGDFVQVLDEDEEGVVIEVRQGEVTIETKDGFVLTYKTAELLKVNKEQETDIRKASSASLVQSALNDKKMPAKRSFTKEKRSRKDEFVLEIDLHIEKLTKNHSQMEKFDILTLQLDTARRQLEFAIIKRIPRIVFIHGVGEGILRTELEYLFGRYPEVIFEDANYQKYGLGAMQIYIKQNINR</sequence>
<evidence type="ECO:0000313" key="2">
    <source>
        <dbReference type="EMBL" id="TDS66206.1"/>
    </source>
</evidence>
<reference evidence="2 3" key="1">
    <citation type="submission" date="2019-03" db="EMBL/GenBank/DDBJ databases">
        <title>Genomic Encyclopedia of Archaeal and Bacterial Type Strains, Phase II (KMG-II): from individual species to whole genera.</title>
        <authorList>
            <person name="Goeker M."/>
        </authorList>
    </citation>
    <scope>NUCLEOTIDE SEQUENCE [LARGE SCALE GENOMIC DNA]</scope>
    <source>
        <strain evidence="2 3">DSM 28213</strain>
    </source>
</reference>
<name>A0A4R7FEN7_9FLAO</name>
<accession>A0A4R7FEN7</accession>
<comment type="caution">
    <text evidence="2">The sequence shown here is derived from an EMBL/GenBank/DDBJ whole genome shotgun (WGS) entry which is preliminary data.</text>
</comment>
<dbReference type="OrthoDB" id="1524810at2"/>
<dbReference type="EMBL" id="SOAG01000001">
    <property type="protein sequence ID" value="TDS66206.1"/>
    <property type="molecule type" value="Genomic_DNA"/>
</dbReference>
<feature type="domain" description="Smr" evidence="1">
    <location>
        <begin position="121"/>
        <end position="181"/>
    </location>
</feature>
<proteinExistence type="predicted"/>
<dbReference type="Proteomes" id="UP000295215">
    <property type="component" value="Unassembled WGS sequence"/>
</dbReference>
<gene>
    <name evidence="2" type="ORF">C8P70_101102</name>
</gene>
<evidence type="ECO:0000313" key="3">
    <source>
        <dbReference type="Proteomes" id="UP000295215"/>
    </source>
</evidence>
<dbReference type="RefSeq" id="WP_133711392.1">
    <property type="nucleotide sequence ID" value="NZ_SOAG01000001.1"/>
</dbReference>
<keyword evidence="3" id="KW-1185">Reference proteome</keyword>
<dbReference type="AlphaFoldDB" id="A0A4R7FEN7"/>
<dbReference type="InterPro" id="IPR002625">
    <property type="entry name" value="Smr_dom"/>
</dbReference>
<evidence type="ECO:0000259" key="1">
    <source>
        <dbReference type="Pfam" id="PF01713"/>
    </source>
</evidence>
<organism evidence="2 3">
    <name type="scientific">Myroides indicus</name>
    <dbReference type="NCBI Taxonomy" id="1323422"/>
    <lineage>
        <taxon>Bacteria</taxon>
        <taxon>Pseudomonadati</taxon>
        <taxon>Bacteroidota</taxon>
        <taxon>Flavobacteriia</taxon>
        <taxon>Flavobacteriales</taxon>
        <taxon>Flavobacteriaceae</taxon>
        <taxon>Myroides</taxon>
    </lineage>
</organism>
<protein>
    <recommendedName>
        <fullName evidence="1">Smr domain-containing protein</fullName>
    </recommendedName>
</protein>
<dbReference type="Pfam" id="PF01713">
    <property type="entry name" value="Smr"/>
    <property type="match status" value="1"/>
</dbReference>
<dbReference type="InterPro" id="IPR036063">
    <property type="entry name" value="Smr_dom_sf"/>
</dbReference>
<dbReference type="Gene3D" id="3.30.1370.110">
    <property type="match status" value="1"/>
</dbReference>